<reference evidence="1 2" key="1">
    <citation type="submission" date="2020-08" db="EMBL/GenBank/DDBJ databases">
        <title>Genome sequence of Tessaracoccus defluvii JCM 17540T.</title>
        <authorList>
            <person name="Hyun D.-W."/>
            <person name="Bae J.-W."/>
        </authorList>
    </citation>
    <scope>NUCLEOTIDE SEQUENCE [LARGE SCALE GENOMIC DNA]</scope>
    <source>
        <strain evidence="1 2">JCM 17540</strain>
    </source>
</reference>
<protein>
    <submittedName>
        <fullName evidence="1">Uncharacterized protein</fullName>
    </submittedName>
</protein>
<proteinExistence type="predicted"/>
<gene>
    <name evidence="1" type="ORF">H9L22_17235</name>
</gene>
<sequence>MCGLEGPCAPSPREGVRFVAVDADWAAGEGAAAHAPALSIAMILTGRPIGLGQAAGPGAELMRRRITGPPDAGGPAPGR</sequence>
<dbReference type="Proteomes" id="UP000516117">
    <property type="component" value="Chromosome"/>
</dbReference>
<evidence type="ECO:0000313" key="2">
    <source>
        <dbReference type="Proteomes" id="UP000516117"/>
    </source>
</evidence>
<dbReference type="AlphaFoldDB" id="A0A7H0H5L8"/>
<evidence type="ECO:0000313" key="1">
    <source>
        <dbReference type="EMBL" id="QNP55834.1"/>
    </source>
</evidence>
<organism evidence="1 2">
    <name type="scientific">Tessaracoccus defluvii</name>
    <dbReference type="NCBI Taxonomy" id="1285901"/>
    <lineage>
        <taxon>Bacteria</taxon>
        <taxon>Bacillati</taxon>
        <taxon>Actinomycetota</taxon>
        <taxon>Actinomycetes</taxon>
        <taxon>Propionibacteriales</taxon>
        <taxon>Propionibacteriaceae</taxon>
        <taxon>Tessaracoccus</taxon>
    </lineage>
</organism>
<accession>A0A7H0H5L8</accession>
<name>A0A7H0H5L8_9ACTN</name>
<dbReference type="EMBL" id="CP060789">
    <property type="protein sequence ID" value="QNP55834.1"/>
    <property type="molecule type" value="Genomic_DNA"/>
</dbReference>
<dbReference type="RefSeq" id="WP_187720963.1">
    <property type="nucleotide sequence ID" value="NZ_BAABBL010000010.1"/>
</dbReference>
<dbReference type="KEGG" id="tdf:H9L22_17235"/>
<keyword evidence="2" id="KW-1185">Reference proteome</keyword>